<sequence length="208" mass="23584">MEISLQKQIFNSGDKLFNSRQNQWAWIERFQATEFLPANSTNLCHDPISCPMLGILTPRKSKNHLSKVASKQILDFSRSKVWQRQMRDTQQSVGGTSLLYSVSLRFYSSYGVTNSVEEMFVCFMMEPCEVYDVIMDQLANGDDEDLDKPTDGDVLVLPQGPMTRSRSRKLTQVIGGLVKMSWKQEECLGRSLINQDTLITIQATSPSS</sequence>
<reference evidence="1 2" key="2">
    <citation type="journal article" date="2018" name="Hortic Res">
        <title>Improved Brassica rapa reference genome by single-molecule sequencing and chromosome conformation capture technologies.</title>
        <authorList>
            <person name="Zhang L."/>
            <person name="Cai X."/>
            <person name="Wu J."/>
            <person name="Liu M."/>
            <person name="Grob S."/>
            <person name="Cheng F."/>
            <person name="Liang J."/>
            <person name="Cai C."/>
            <person name="Liu Z."/>
            <person name="Liu B."/>
            <person name="Wang F."/>
            <person name="Li S."/>
            <person name="Liu F."/>
            <person name="Li X."/>
            <person name="Cheng L."/>
            <person name="Yang W."/>
            <person name="Li M.H."/>
            <person name="Grossniklaus U."/>
            <person name="Zheng H."/>
            <person name="Wang X."/>
        </authorList>
    </citation>
    <scope>NUCLEOTIDE SEQUENCE [LARGE SCALE GENOMIC DNA]</scope>
    <source>
        <strain evidence="1 2">cv. Chiifu-401-42</strain>
    </source>
</reference>
<organism evidence="1 2">
    <name type="scientific">Brassica campestris</name>
    <name type="common">Field mustard</name>
    <dbReference type="NCBI Taxonomy" id="3711"/>
    <lineage>
        <taxon>Eukaryota</taxon>
        <taxon>Viridiplantae</taxon>
        <taxon>Streptophyta</taxon>
        <taxon>Embryophyta</taxon>
        <taxon>Tracheophyta</taxon>
        <taxon>Spermatophyta</taxon>
        <taxon>Magnoliopsida</taxon>
        <taxon>eudicotyledons</taxon>
        <taxon>Gunneridae</taxon>
        <taxon>Pentapetalae</taxon>
        <taxon>rosids</taxon>
        <taxon>malvids</taxon>
        <taxon>Brassicales</taxon>
        <taxon>Brassicaceae</taxon>
        <taxon>Brassiceae</taxon>
        <taxon>Brassica</taxon>
    </lineage>
</organism>
<accession>M4ENI5</accession>
<proteinExistence type="predicted"/>
<dbReference type="OMA" id="MMEPCEV"/>
<evidence type="ECO:0000313" key="1">
    <source>
        <dbReference type="EnsemblPlants" id="Bra030355.1-P"/>
    </source>
</evidence>
<dbReference type="HOGENOM" id="CLU_1322567_0_0_1"/>
<name>M4ENI5_BRACM</name>
<evidence type="ECO:0000313" key="2">
    <source>
        <dbReference type="Proteomes" id="UP000011750"/>
    </source>
</evidence>
<protein>
    <submittedName>
        <fullName evidence="1">Uncharacterized protein</fullName>
    </submittedName>
</protein>
<dbReference type="STRING" id="51351.M4ENI5"/>
<dbReference type="AlphaFoldDB" id="M4ENI5"/>
<dbReference type="EnsemblPlants" id="Bra030355.1">
    <property type="protein sequence ID" value="Bra030355.1-P"/>
    <property type="gene ID" value="Bra030355"/>
</dbReference>
<reference evidence="1" key="3">
    <citation type="submission" date="2023-03" db="UniProtKB">
        <authorList>
            <consortium name="EnsemblPlants"/>
        </authorList>
    </citation>
    <scope>IDENTIFICATION</scope>
    <source>
        <strain evidence="1">cv. Chiifu-401-42</strain>
    </source>
</reference>
<dbReference type="InParanoid" id="M4ENI5"/>
<dbReference type="Proteomes" id="UP000011750">
    <property type="component" value="Chromosome A04"/>
</dbReference>
<keyword evidence="2" id="KW-1185">Reference proteome</keyword>
<reference evidence="1 2" key="1">
    <citation type="journal article" date="2011" name="Nat. Genet.">
        <title>The genome of the mesopolyploid crop species Brassica rapa.</title>
        <authorList>
            <consortium name="Brassica rapa Genome Sequencing Project Consortium"/>
            <person name="Wang X."/>
            <person name="Wang H."/>
            <person name="Wang J."/>
            <person name="Sun R."/>
            <person name="Wu J."/>
            <person name="Liu S."/>
            <person name="Bai Y."/>
            <person name="Mun J.H."/>
            <person name="Bancroft I."/>
            <person name="Cheng F."/>
            <person name="Huang S."/>
            <person name="Li X."/>
            <person name="Hua W."/>
            <person name="Wang J."/>
            <person name="Wang X."/>
            <person name="Freeling M."/>
            <person name="Pires J.C."/>
            <person name="Paterson A.H."/>
            <person name="Chalhoub B."/>
            <person name="Wang B."/>
            <person name="Hayward A."/>
            <person name="Sharpe A.G."/>
            <person name="Park B.S."/>
            <person name="Weisshaar B."/>
            <person name="Liu B."/>
            <person name="Li B."/>
            <person name="Liu B."/>
            <person name="Tong C."/>
            <person name="Song C."/>
            <person name="Duran C."/>
            <person name="Peng C."/>
            <person name="Geng C."/>
            <person name="Koh C."/>
            <person name="Lin C."/>
            <person name="Edwards D."/>
            <person name="Mu D."/>
            <person name="Shen D."/>
            <person name="Soumpourou E."/>
            <person name="Li F."/>
            <person name="Fraser F."/>
            <person name="Conant G."/>
            <person name="Lassalle G."/>
            <person name="King G.J."/>
            <person name="Bonnema G."/>
            <person name="Tang H."/>
            <person name="Wang H."/>
            <person name="Belcram H."/>
            <person name="Zhou H."/>
            <person name="Hirakawa H."/>
            <person name="Abe H."/>
            <person name="Guo H."/>
            <person name="Wang H."/>
            <person name="Jin H."/>
            <person name="Parkin I.A."/>
            <person name="Batley J."/>
            <person name="Kim J.S."/>
            <person name="Just J."/>
            <person name="Li J."/>
            <person name="Xu J."/>
            <person name="Deng J."/>
            <person name="Kim J.A."/>
            <person name="Li J."/>
            <person name="Yu J."/>
            <person name="Meng J."/>
            <person name="Wang J."/>
            <person name="Min J."/>
            <person name="Poulain J."/>
            <person name="Wang J."/>
            <person name="Hatakeyama K."/>
            <person name="Wu K."/>
            <person name="Wang L."/>
            <person name="Fang L."/>
            <person name="Trick M."/>
            <person name="Links M.G."/>
            <person name="Zhao M."/>
            <person name="Jin M."/>
            <person name="Ramchiary N."/>
            <person name="Drou N."/>
            <person name="Berkman P.J."/>
            <person name="Cai Q."/>
            <person name="Huang Q."/>
            <person name="Li R."/>
            <person name="Tabata S."/>
            <person name="Cheng S."/>
            <person name="Zhang S."/>
            <person name="Zhang S."/>
            <person name="Huang S."/>
            <person name="Sato S."/>
            <person name="Sun S."/>
            <person name="Kwon S.J."/>
            <person name="Choi S.R."/>
            <person name="Lee T.H."/>
            <person name="Fan W."/>
            <person name="Zhao X."/>
            <person name="Tan X."/>
            <person name="Xu X."/>
            <person name="Wang Y."/>
            <person name="Qiu Y."/>
            <person name="Yin Y."/>
            <person name="Li Y."/>
            <person name="Du Y."/>
            <person name="Liao Y."/>
            <person name="Lim Y."/>
            <person name="Narusaka Y."/>
            <person name="Wang Y."/>
            <person name="Wang Z."/>
            <person name="Li Z."/>
            <person name="Wang Z."/>
            <person name="Xiong Z."/>
            <person name="Zhang Z."/>
        </authorList>
    </citation>
    <scope>NUCLEOTIDE SEQUENCE [LARGE SCALE GENOMIC DNA]</scope>
    <source>
        <strain evidence="1 2">cv. Chiifu-401-42</strain>
    </source>
</reference>
<dbReference type="Gramene" id="Bra030355.1">
    <property type="protein sequence ID" value="Bra030355.1-P"/>
    <property type="gene ID" value="Bra030355"/>
</dbReference>